<protein>
    <recommendedName>
        <fullName evidence="1">DUF8106 domain-containing protein</fullName>
    </recommendedName>
</protein>
<proteinExistence type="predicted"/>
<feature type="domain" description="DUF8106" evidence="1">
    <location>
        <begin position="18"/>
        <end position="57"/>
    </location>
</feature>
<dbReference type="PATRIC" id="fig|662479.7.peg.691"/>
<reference evidence="2 3" key="1">
    <citation type="journal article" date="2014" name="PLoS Genet.">
        <title>Phylogenetically driven sequencing of extremely halophilic archaea reveals strategies for static and dynamic osmo-response.</title>
        <authorList>
            <person name="Becker E.A."/>
            <person name="Seitzer P.M."/>
            <person name="Tritt A."/>
            <person name="Larsen D."/>
            <person name="Krusor M."/>
            <person name="Yao A.I."/>
            <person name="Wu D."/>
            <person name="Madern D."/>
            <person name="Eisen J.A."/>
            <person name="Darling A.E."/>
            <person name="Facciotti M.T."/>
        </authorList>
    </citation>
    <scope>NUCLEOTIDE SEQUENCE [LARGE SCALE GENOMIC DNA]</scope>
    <source>
        <strain evidence="2 3">ATCC BAA-1512</strain>
    </source>
</reference>
<dbReference type="OrthoDB" id="209680at2157"/>
<dbReference type="InterPro" id="IPR058419">
    <property type="entry name" value="DUF8106"/>
</dbReference>
<evidence type="ECO:0000259" key="1">
    <source>
        <dbReference type="Pfam" id="PF26408"/>
    </source>
</evidence>
<keyword evidence="3" id="KW-1185">Reference proteome</keyword>
<gene>
    <name evidence="2" type="ORF">C440_03353</name>
</gene>
<dbReference type="AlphaFoldDB" id="M0ILP4"/>
<dbReference type="STRING" id="662479.C440_03353"/>
<name>M0ILP4_9EURY</name>
<dbReference type="Proteomes" id="UP000011550">
    <property type="component" value="Unassembled WGS sequence"/>
</dbReference>
<dbReference type="EMBL" id="AOLN01000006">
    <property type="protein sequence ID" value="ELZ96778.1"/>
    <property type="molecule type" value="Genomic_DNA"/>
</dbReference>
<comment type="caution">
    <text evidence="2">The sequence shown here is derived from an EMBL/GenBank/DDBJ whole genome shotgun (WGS) entry which is preliminary data.</text>
</comment>
<organism evidence="2 3">
    <name type="scientific">Haloferax mucosum ATCC BAA-1512</name>
    <dbReference type="NCBI Taxonomy" id="662479"/>
    <lineage>
        <taxon>Archaea</taxon>
        <taxon>Methanobacteriati</taxon>
        <taxon>Methanobacteriota</taxon>
        <taxon>Stenosarchaea group</taxon>
        <taxon>Halobacteria</taxon>
        <taxon>Halobacteriales</taxon>
        <taxon>Haloferacaceae</taxon>
        <taxon>Haloferax</taxon>
    </lineage>
</organism>
<evidence type="ECO:0000313" key="3">
    <source>
        <dbReference type="Proteomes" id="UP000011550"/>
    </source>
</evidence>
<sequence length="77" mass="8818">MNDVLRQFSAEPPDFERRKTILFCPTCDRAAHIDDWPRLTRDARVRRLDCPDCGDAVWHGLDADEGKRPGRLPTPTA</sequence>
<dbReference type="Pfam" id="PF26408">
    <property type="entry name" value="DUF8106"/>
    <property type="match status" value="1"/>
</dbReference>
<dbReference type="RefSeq" id="WP_008318236.1">
    <property type="nucleotide sequence ID" value="NZ_AOLN01000006.1"/>
</dbReference>
<evidence type="ECO:0000313" key="2">
    <source>
        <dbReference type="EMBL" id="ELZ96778.1"/>
    </source>
</evidence>
<accession>M0ILP4</accession>